<keyword evidence="1" id="KW-0472">Membrane</keyword>
<sequence>MKIFTLTIIAIAICFIGINATKVSFRAPFEGDSSIALIGIFASLCAIVLMLILRTSYKIAEKLKEK</sequence>
<protein>
    <submittedName>
        <fullName evidence="2">Uncharacterized protein</fullName>
    </submittedName>
</protein>
<organism evidence="2 3">
    <name type="scientific">Neptunitalea chrysea</name>
    <dbReference type="NCBI Taxonomy" id="1647581"/>
    <lineage>
        <taxon>Bacteria</taxon>
        <taxon>Pseudomonadati</taxon>
        <taxon>Bacteroidota</taxon>
        <taxon>Flavobacteriia</taxon>
        <taxon>Flavobacteriales</taxon>
        <taxon>Flavobacteriaceae</taxon>
        <taxon>Neptunitalea</taxon>
    </lineage>
</organism>
<keyword evidence="1" id="KW-0812">Transmembrane</keyword>
<reference evidence="2" key="1">
    <citation type="submission" date="2022-07" db="EMBL/GenBank/DDBJ databases">
        <title>Taxonomy of Novel Oxalotrophic and Methylotrophic Bacteria.</title>
        <authorList>
            <person name="Sahin N."/>
            <person name="Tani A."/>
        </authorList>
    </citation>
    <scope>NUCLEOTIDE SEQUENCE</scope>
    <source>
        <strain evidence="2">AM327</strain>
    </source>
</reference>
<keyword evidence="3" id="KW-1185">Reference proteome</keyword>
<dbReference type="AlphaFoldDB" id="A0A9W6B8T9"/>
<gene>
    <name evidence="2" type="ORF">NBRC110019_21530</name>
</gene>
<evidence type="ECO:0000256" key="1">
    <source>
        <dbReference type="SAM" id="Phobius"/>
    </source>
</evidence>
<dbReference type="RefSeq" id="WP_281754806.1">
    <property type="nucleotide sequence ID" value="NZ_BRVP01000014.1"/>
</dbReference>
<evidence type="ECO:0000313" key="3">
    <source>
        <dbReference type="Proteomes" id="UP001143545"/>
    </source>
</evidence>
<proteinExistence type="predicted"/>
<dbReference type="Proteomes" id="UP001143545">
    <property type="component" value="Unassembled WGS sequence"/>
</dbReference>
<feature type="transmembrane region" description="Helical" evidence="1">
    <location>
        <begin position="36"/>
        <end position="57"/>
    </location>
</feature>
<dbReference type="EMBL" id="BRVP01000014">
    <property type="protein sequence ID" value="GLB53113.1"/>
    <property type="molecule type" value="Genomic_DNA"/>
</dbReference>
<comment type="caution">
    <text evidence="2">The sequence shown here is derived from an EMBL/GenBank/DDBJ whole genome shotgun (WGS) entry which is preliminary data.</text>
</comment>
<accession>A0A9W6B8T9</accession>
<name>A0A9W6B8T9_9FLAO</name>
<keyword evidence="1" id="KW-1133">Transmembrane helix</keyword>
<evidence type="ECO:0000313" key="2">
    <source>
        <dbReference type="EMBL" id="GLB53113.1"/>
    </source>
</evidence>